<evidence type="ECO:0000313" key="2">
    <source>
        <dbReference type="EMBL" id="UJO13363.1"/>
    </source>
</evidence>
<dbReference type="OrthoDB" id="5230873at2759"/>
<keyword evidence="3" id="KW-1185">Reference proteome</keyword>
<evidence type="ECO:0000313" key="3">
    <source>
        <dbReference type="Proteomes" id="UP000756132"/>
    </source>
</evidence>
<dbReference type="KEGG" id="ffu:CLAFUR5_03209"/>
<proteinExistence type="predicted"/>
<evidence type="ECO:0000256" key="1">
    <source>
        <dbReference type="SAM" id="SignalP"/>
    </source>
</evidence>
<reference evidence="2" key="2">
    <citation type="journal article" date="2022" name="Microb. Genom.">
        <title>A chromosome-scale genome assembly of the tomato pathogen Cladosporium fulvum reveals a compartmentalized genome architecture and the presence of a dispensable chromosome.</title>
        <authorList>
            <person name="Zaccaron A.Z."/>
            <person name="Chen L.H."/>
            <person name="Samaras A."/>
            <person name="Stergiopoulos I."/>
        </authorList>
    </citation>
    <scope>NUCLEOTIDE SEQUENCE</scope>
    <source>
        <strain evidence="2">Race5_Kim</strain>
    </source>
</reference>
<protein>
    <submittedName>
        <fullName evidence="2">Uncharacterized protein</fullName>
    </submittedName>
</protein>
<feature type="signal peptide" evidence="1">
    <location>
        <begin position="1"/>
        <end position="18"/>
    </location>
</feature>
<keyword evidence="1" id="KW-0732">Signal</keyword>
<accession>A0A9Q8P4V4</accession>
<dbReference type="AlphaFoldDB" id="A0A9Q8P4V4"/>
<dbReference type="Proteomes" id="UP000756132">
    <property type="component" value="Chromosome 2"/>
</dbReference>
<reference evidence="2" key="1">
    <citation type="submission" date="2021-12" db="EMBL/GenBank/DDBJ databases">
        <authorList>
            <person name="Zaccaron A."/>
            <person name="Stergiopoulos I."/>
        </authorList>
    </citation>
    <scope>NUCLEOTIDE SEQUENCE</scope>
    <source>
        <strain evidence="2">Race5_Kim</strain>
    </source>
</reference>
<dbReference type="EMBL" id="CP090164">
    <property type="protein sequence ID" value="UJO13363.1"/>
    <property type="molecule type" value="Genomic_DNA"/>
</dbReference>
<feature type="chain" id="PRO_5040400380" evidence="1">
    <location>
        <begin position="19"/>
        <end position="176"/>
    </location>
</feature>
<dbReference type="RefSeq" id="XP_047757729.1">
    <property type="nucleotide sequence ID" value="XM_047902357.1"/>
</dbReference>
<sequence length="176" mass="18602">MFIHIVSLICLGVAAVAASGAQFYGYGSDIKGLPLFYSDGTAYLGHSPPSDASVATNITLVTKHASDKSFTATPTNSSIVDAGNWTSPMLFIDNTVGAFSAAGFTSIINATTTNIGFDLWGTLLVWIGDSGDITTKWYAEPVDSQNLTFVLKWNVDNVATETARPVVLKSPRSTKG</sequence>
<name>A0A9Q8P4V4_PASFU</name>
<dbReference type="GeneID" id="71983087"/>
<gene>
    <name evidence="2" type="ORF">CLAFUR5_03209</name>
</gene>
<organism evidence="2 3">
    <name type="scientific">Passalora fulva</name>
    <name type="common">Tomato leaf mold</name>
    <name type="synonym">Cladosporium fulvum</name>
    <dbReference type="NCBI Taxonomy" id="5499"/>
    <lineage>
        <taxon>Eukaryota</taxon>
        <taxon>Fungi</taxon>
        <taxon>Dikarya</taxon>
        <taxon>Ascomycota</taxon>
        <taxon>Pezizomycotina</taxon>
        <taxon>Dothideomycetes</taxon>
        <taxon>Dothideomycetidae</taxon>
        <taxon>Mycosphaerellales</taxon>
        <taxon>Mycosphaerellaceae</taxon>
        <taxon>Fulvia</taxon>
    </lineage>
</organism>